<keyword evidence="2" id="KW-1185">Reference proteome</keyword>
<proteinExistence type="predicted"/>
<evidence type="ECO:0000313" key="1">
    <source>
        <dbReference type="EMBL" id="KAF5564242.1"/>
    </source>
</evidence>
<dbReference type="AlphaFoldDB" id="A0A8H5K0S4"/>
<protein>
    <recommendedName>
        <fullName evidence="3">Fungal N-terminal domain-containing protein</fullName>
    </recommendedName>
</protein>
<dbReference type="EMBL" id="JAAOAO010000077">
    <property type="protein sequence ID" value="KAF5564242.1"/>
    <property type="molecule type" value="Genomic_DNA"/>
</dbReference>
<accession>A0A8H5K0S4</accession>
<comment type="caution">
    <text evidence="1">The sequence shown here is derived from an EMBL/GenBank/DDBJ whole genome shotgun (WGS) entry which is preliminary data.</text>
</comment>
<sequence length="633" mass="70870">MELISLTFEITSLSMQLVAMVKAIKGLVTAYKSAAQELEELCVKLDNIETICDSLGAALSHVSSSTPIPGLSSLLSKLNLSIHDCYDKVSTVNKVIEEISANLEPSRNPFKNIGGLFLRYRPQLATYIGSLERSHSTLRDMIAAMTLCLVAKSSQATSISIPVVQPLAQTGHFPVMPEFYSTSRSVPSQDKPKEVTKRWRHQCSSLAFLQKTQKSRTQGLNASNSQSFAHTQESSTFTFGSSLLNTYIQLSIMRGSLAPLSVRLQIPRVLLISEDATGVGGSVQKAFDSDDLQAVQSLFSQGVLTPATVVTYAEYNPEDEASLLGVGLLPTSLIRCTDFVLARNVASITQDSQLLESSNGFKGAKDGRNHAASYSFPYRYPDSNEAFACFLEYIHIRKELITPAEFEILLGAHEVRRLTAYVEACRQYFPHDWDRFHDVVLGELSHGFGKLCARQMSDVQLEAWAPLFMGVLSRSQEVVTSSKYHPFTATIWVILWYSSDSDDAWYRVCRWIDMLELAHVDVANYLEVAIKYCSDNWVETKAWCFRGLELKDSAVRRPLRSRYHKGRMLPYWIEYADNSCPIRELLTEFPALRYKDSEIRWGSWSVDSNEKSTAGIKRLTAKEGGGKEFQEHG</sequence>
<dbReference type="Proteomes" id="UP000574317">
    <property type="component" value="Unassembled WGS sequence"/>
</dbReference>
<gene>
    <name evidence="1" type="ORF">FNAPI_2235</name>
</gene>
<evidence type="ECO:0000313" key="2">
    <source>
        <dbReference type="Proteomes" id="UP000574317"/>
    </source>
</evidence>
<reference evidence="1 2" key="1">
    <citation type="submission" date="2020-05" db="EMBL/GenBank/DDBJ databases">
        <title>Identification and distribution of gene clusters putatively required for synthesis of sphingolipid metabolism inhibitors in phylogenetically diverse species of the filamentous fungus Fusarium.</title>
        <authorList>
            <person name="Kim H.-S."/>
            <person name="Busman M."/>
            <person name="Brown D.W."/>
            <person name="Divon H."/>
            <person name="Uhlig S."/>
            <person name="Proctor R.H."/>
        </authorList>
    </citation>
    <scope>NUCLEOTIDE SEQUENCE [LARGE SCALE GENOMIC DNA]</scope>
    <source>
        <strain evidence="1 2">NRRL 25196</strain>
    </source>
</reference>
<organism evidence="1 2">
    <name type="scientific">Fusarium napiforme</name>
    <dbReference type="NCBI Taxonomy" id="42672"/>
    <lineage>
        <taxon>Eukaryota</taxon>
        <taxon>Fungi</taxon>
        <taxon>Dikarya</taxon>
        <taxon>Ascomycota</taxon>
        <taxon>Pezizomycotina</taxon>
        <taxon>Sordariomycetes</taxon>
        <taxon>Hypocreomycetidae</taxon>
        <taxon>Hypocreales</taxon>
        <taxon>Nectriaceae</taxon>
        <taxon>Fusarium</taxon>
        <taxon>Fusarium fujikuroi species complex</taxon>
    </lineage>
</organism>
<evidence type="ECO:0008006" key="3">
    <source>
        <dbReference type="Google" id="ProtNLM"/>
    </source>
</evidence>
<name>A0A8H5K0S4_9HYPO</name>